<dbReference type="InterPro" id="IPR029063">
    <property type="entry name" value="SAM-dependent_MTases_sf"/>
</dbReference>
<comment type="caution">
    <text evidence="13">The sequence shown here is derived from an EMBL/GenBank/DDBJ whole genome shotgun (WGS) entry which is preliminary data.</text>
</comment>
<gene>
    <name evidence="13" type="ORF">TRICI_001886</name>
</gene>
<sequence length="843" mass="96663">MGKTQKKFGKGRLDKYYRLAKEKGYRARSSFKIIQINEKFGGFLQKSRVVIDLCAAPGSWCQVAAQVCPLKSLIVGVDLAPIKPLPNVITFQSDITTEHCRQQLRGHLKTWKADTVMHDGAPNVGLAWKQDAFTQSELVLQSLKLAVEFLTPGGTFVTKIFRSKDYNNLMWVFNQFFEKVQATKPAASRDVSAEIFVVCSGFKAPKKIDPRLLDSKYVFEELQDSGPNYNARVFNPEKVTRKRDGYEDDDYLQFKRITALEFLEHSDPIQCLGSYNEITLDFKEQPELKPLRKLPETTDDLKECLKDLKVLGKKDFRSILKWRKIGRATLGFDEELSTNHKKKKGDGEQEVEVEVKPMTEEEKEEQVTKDLQALQEREAARKKREKRRANEQKQKEIQRMQMNMTTPQDIGFEAAQNHSLFNLKHAEKSGELSKLQKGKKSMVFDREDHLKDEFGGDDFDPNLVKDYDSDQAVEDLGEQLDTMYEAYKERQAERESHYAAKRAREKDSDDEFVGFSDREQSDDDDTAFEEQDDSSDDDSSEDEALDKLVTTLETQKKGKLSAKAAMFFDDPIFGSVEQDDVKKLSNEEQEDQDDVMQEAPTGKTTTSSNSNGKQHQLGQGSEDDEEEEESEDDFEIVANENDSDDDWDTDKEKDSAPYVDLVTEQAMTMAHQLALGHKTKKELEDEGFNRYSFRDKDGLPDWFLDDENKHSKISKPITKEAAAAIKEKQREMNARPMKKVAEAKARKKQKALRRLEKLRKKSEIINEDTSRSEAEKSEEIAKLTQKLTKKDKERPKLTVVAARGANRGLQGRPMGVKGRYKMVDGRMKKEQRALKRVAKKKKK</sequence>
<evidence type="ECO:0000259" key="10">
    <source>
        <dbReference type="Pfam" id="PF01728"/>
    </source>
</evidence>
<dbReference type="InterPro" id="IPR024576">
    <property type="entry name" value="rRNA_MeTfrase_Spb1_DUF3381"/>
</dbReference>
<evidence type="ECO:0000256" key="5">
    <source>
        <dbReference type="ARBA" id="ARBA00022679"/>
    </source>
</evidence>
<feature type="binding site" evidence="8">
    <location>
        <position position="119"/>
    </location>
    <ligand>
        <name>S-adenosyl-L-methionine</name>
        <dbReference type="ChEBI" id="CHEBI:59789"/>
    </ligand>
</feature>
<dbReference type="HAMAP" id="MF_03163">
    <property type="entry name" value="RNA_methyltr_E_SPB1"/>
    <property type="match status" value="1"/>
</dbReference>
<evidence type="ECO:0000256" key="8">
    <source>
        <dbReference type="HAMAP-Rule" id="MF_03163"/>
    </source>
</evidence>
<feature type="compositionally biased region" description="Low complexity" evidence="9">
    <location>
        <begin position="597"/>
        <end position="613"/>
    </location>
</feature>
<accession>A0A642V8D3</accession>
<feature type="binding site" evidence="8">
    <location>
        <position position="60"/>
    </location>
    <ligand>
        <name>S-adenosyl-L-methionine</name>
        <dbReference type="ChEBI" id="CHEBI:59789"/>
    </ligand>
</feature>
<feature type="compositionally biased region" description="Acidic residues" evidence="9">
    <location>
        <begin position="520"/>
        <end position="544"/>
    </location>
</feature>
<feature type="compositionally biased region" description="Basic residues" evidence="9">
    <location>
        <begin position="834"/>
        <end position="843"/>
    </location>
</feature>
<feature type="compositionally biased region" description="Basic and acidic residues" evidence="9">
    <location>
        <begin position="388"/>
        <end position="397"/>
    </location>
</feature>
<evidence type="ECO:0000256" key="2">
    <source>
        <dbReference type="ARBA" id="ARBA00022517"/>
    </source>
</evidence>
<dbReference type="Pfam" id="PF07780">
    <property type="entry name" value="Spb1_C"/>
    <property type="match status" value="1"/>
</dbReference>
<dbReference type="OrthoDB" id="1287559at2759"/>
<feature type="compositionally biased region" description="Basic and acidic residues" evidence="9">
    <location>
        <begin position="486"/>
        <end position="507"/>
    </location>
</feature>
<evidence type="ECO:0000256" key="6">
    <source>
        <dbReference type="ARBA" id="ARBA00022691"/>
    </source>
</evidence>
<feature type="compositionally biased region" description="Basic and acidic residues" evidence="9">
    <location>
        <begin position="729"/>
        <end position="744"/>
    </location>
</feature>
<evidence type="ECO:0000256" key="7">
    <source>
        <dbReference type="ARBA" id="ARBA00023242"/>
    </source>
</evidence>
<comment type="similarity">
    <text evidence="8">Belongs to the class I-like SAM-binding methyltransferase superfamily. RNA methyltransferase RlmE family. SPB1 subfamily.</text>
</comment>
<keyword evidence="2 8" id="KW-0690">Ribosome biogenesis</keyword>
<keyword evidence="4 8" id="KW-0489">Methyltransferase</keyword>
<feature type="binding site" evidence="8">
    <location>
        <position position="78"/>
    </location>
    <ligand>
        <name>S-adenosyl-L-methionine</name>
        <dbReference type="ChEBI" id="CHEBI:59789"/>
    </ligand>
</feature>
<organism evidence="13 14">
    <name type="scientific">Trichomonascus ciferrii</name>
    <dbReference type="NCBI Taxonomy" id="44093"/>
    <lineage>
        <taxon>Eukaryota</taxon>
        <taxon>Fungi</taxon>
        <taxon>Dikarya</taxon>
        <taxon>Ascomycota</taxon>
        <taxon>Saccharomycotina</taxon>
        <taxon>Dipodascomycetes</taxon>
        <taxon>Dipodascales</taxon>
        <taxon>Trichomonascaceae</taxon>
        <taxon>Trichomonascus</taxon>
        <taxon>Trichomonascus ciferrii complex</taxon>
    </lineage>
</organism>
<evidence type="ECO:0000259" key="12">
    <source>
        <dbReference type="Pfam" id="PF11861"/>
    </source>
</evidence>
<dbReference type="InterPro" id="IPR012920">
    <property type="entry name" value="rRNA_MeTfrase_SPB1-like_C"/>
</dbReference>
<feature type="compositionally biased region" description="Basic and acidic residues" evidence="9">
    <location>
        <begin position="821"/>
        <end position="833"/>
    </location>
</feature>
<evidence type="ECO:0000256" key="9">
    <source>
        <dbReference type="SAM" id="MobiDB-lite"/>
    </source>
</evidence>
<dbReference type="FunFam" id="3.40.50.150:FF:000004">
    <property type="entry name" value="AdoMet-dependent rRNA methyltransferase SPB1"/>
    <property type="match status" value="1"/>
</dbReference>
<dbReference type="EMBL" id="SWFS01000129">
    <property type="protein sequence ID" value="KAA8915969.1"/>
    <property type="molecule type" value="Genomic_DNA"/>
</dbReference>
<dbReference type="GO" id="GO:0030687">
    <property type="term" value="C:preribosome, large subunit precursor"/>
    <property type="evidence" value="ECO:0007669"/>
    <property type="project" value="TreeGrafter"/>
</dbReference>
<dbReference type="Gene3D" id="3.40.50.150">
    <property type="entry name" value="Vaccinia Virus protein VP39"/>
    <property type="match status" value="1"/>
</dbReference>
<dbReference type="GO" id="GO:0000463">
    <property type="term" value="P:maturation of LSU-rRNA from tricistronic rRNA transcript (SSU-rRNA, 5.8S rRNA, LSU-rRNA)"/>
    <property type="evidence" value="ECO:0007669"/>
    <property type="project" value="TreeGrafter"/>
</dbReference>
<protein>
    <submittedName>
        <fullName evidence="13">Uncharacterized protein</fullName>
    </submittedName>
</protein>
<evidence type="ECO:0000313" key="14">
    <source>
        <dbReference type="Proteomes" id="UP000761534"/>
    </source>
</evidence>
<keyword evidence="14" id="KW-1185">Reference proteome</keyword>
<evidence type="ECO:0000259" key="11">
    <source>
        <dbReference type="Pfam" id="PF07780"/>
    </source>
</evidence>
<dbReference type="Proteomes" id="UP000761534">
    <property type="component" value="Unassembled WGS sequence"/>
</dbReference>
<feature type="region of interest" description="Disordered" evidence="9">
    <location>
        <begin position="338"/>
        <end position="397"/>
    </location>
</feature>
<dbReference type="InterPro" id="IPR050082">
    <property type="entry name" value="RNA_methyltr_RlmE"/>
</dbReference>
<proteinExistence type="inferred from homology"/>
<feature type="compositionally biased region" description="Acidic residues" evidence="9">
    <location>
        <begin position="621"/>
        <end position="649"/>
    </location>
</feature>
<keyword evidence="5 8" id="KW-0808">Transferase</keyword>
<dbReference type="HAMAP" id="MF_01547">
    <property type="entry name" value="RNA_methyltr_E"/>
    <property type="match status" value="1"/>
</dbReference>
<dbReference type="PANTHER" id="PTHR10920">
    <property type="entry name" value="RIBOSOMAL RNA METHYLTRANSFERASE"/>
    <property type="match status" value="1"/>
</dbReference>
<feature type="region of interest" description="Disordered" evidence="9">
    <location>
        <begin position="729"/>
        <end position="751"/>
    </location>
</feature>
<feature type="domain" description="Ribosomal RNA methyltransferase SPB1-like C-terminal" evidence="11">
    <location>
        <begin position="628"/>
        <end position="839"/>
    </location>
</feature>
<dbReference type="InterPro" id="IPR015507">
    <property type="entry name" value="rRNA-MeTfrase_E"/>
</dbReference>
<feature type="domain" description="DUF3381" evidence="12">
    <location>
        <begin position="236"/>
        <end position="399"/>
    </location>
</feature>
<keyword evidence="3 8" id="KW-0698">rRNA processing</keyword>
<dbReference type="GO" id="GO:0016435">
    <property type="term" value="F:rRNA (guanine) methyltransferase activity"/>
    <property type="evidence" value="ECO:0007669"/>
    <property type="project" value="TreeGrafter"/>
</dbReference>
<dbReference type="GO" id="GO:0008650">
    <property type="term" value="F:rRNA (uridine-2'-O-)-methyltransferase activity"/>
    <property type="evidence" value="ECO:0007669"/>
    <property type="project" value="TreeGrafter"/>
</dbReference>
<feature type="compositionally biased region" description="Acidic residues" evidence="9">
    <location>
        <begin position="469"/>
        <end position="478"/>
    </location>
</feature>
<keyword evidence="7 8" id="KW-0539">Nucleus</keyword>
<feature type="region of interest" description="Disordered" evidence="9">
    <location>
        <begin position="785"/>
        <end position="843"/>
    </location>
</feature>
<feature type="compositionally biased region" description="Basic and acidic residues" evidence="9">
    <location>
        <begin position="353"/>
        <end position="368"/>
    </location>
</feature>
<dbReference type="Pfam" id="PF11861">
    <property type="entry name" value="DUF3381"/>
    <property type="match status" value="1"/>
</dbReference>
<dbReference type="InterPro" id="IPR002877">
    <property type="entry name" value="RNA_MeTrfase_FtsJ_dom"/>
</dbReference>
<evidence type="ECO:0000256" key="3">
    <source>
        <dbReference type="ARBA" id="ARBA00022552"/>
    </source>
</evidence>
<dbReference type="VEuPathDB" id="FungiDB:TRICI_001886"/>
<dbReference type="GO" id="GO:0005730">
    <property type="term" value="C:nucleolus"/>
    <property type="evidence" value="ECO:0007669"/>
    <property type="project" value="UniProtKB-SubCell"/>
</dbReference>
<feature type="compositionally biased region" description="Acidic residues" evidence="9">
    <location>
        <begin position="587"/>
        <end position="596"/>
    </location>
</feature>
<feature type="region of interest" description="Disordered" evidence="9">
    <location>
        <begin position="567"/>
        <end position="654"/>
    </location>
</feature>
<comment type="subcellular location">
    <subcellularLocation>
        <location evidence="1 8">Nucleus</location>
        <location evidence="1 8">Nucleolus</location>
    </subcellularLocation>
</comment>
<evidence type="ECO:0000256" key="4">
    <source>
        <dbReference type="ARBA" id="ARBA00022603"/>
    </source>
</evidence>
<reference evidence="13" key="1">
    <citation type="journal article" date="2019" name="G3 (Bethesda)">
        <title>Genome Assemblies of Two Rare Opportunistic Yeast Pathogens: Diutina rugosa (syn. Candida rugosa) and Trichomonascus ciferrii (syn. Candida ciferrii).</title>
        <authorList>
            <person name="Mixao V."/>
            <person name="Saus E."/>
            <person name="Hansen A.P."/>
            <person name="Lass-Florl C."/>
            <person name="Gabaldon T."/>
        </authorList>
    </citation>
    <scope>NUCLEOTIDE SEQUENCE</scope>
    <source>
        <strain evidence="13">CBS 4856</strain>
    </source>
</reference>
<feature type="binding site" evidence="8">
    <location>
        <position position="58"/>
    </location>
    <ligand>
        <name>S-adenosyl-L-methionine</name>
        <dbReference type="ChEBI" id="CHEBI:59789"/>
    </ligand>
</feature>
<dbReference type="AlphaFoldDB" id="A0A642V8D3"/>
<feature type="active site" description="Proton acceptor" evidence="8">
    <location>
        <position position="159"/>
    </location>
</feature>
<feature type="domain" description="Ribosomal RNA methyltransferase FtsJ" evidence="10">
    <location>
        <begin position="25"/>
        <end position="202"/>
    </location>
</feature>
<feature type="region of interest" description="Disordered" evidence="9">
    <location>
        <begin position="451"/>
        <end position="547"/>
    </location>
</feature>
<evidence type="ECO:0000313" key="13">
    <source>
        <dbReference type="EMBL" id="KAA8915969.1"/>
    </source>
</evidence>
<feature type="binding site" evidence="8">
    <location>
        <position position="94"/>
    </location>
    <ligand>
        <name>S-adenosyl-L-methionine</name>
        <dbReference type="ChEBI" id="CHEBI:59789"/>
    </ligand>
</feature>
<dbReference type="InterPro" id="IPR028589">
    <property type="entry name" value="SPB1-like"/>
</dbReference>
<keyword evidence="6 8" id="KW-0949">S-adenosyl-L-methionine</keyword>
<dbReference type="Pfam" id="PF01728">
    <property type="entry name" value="FtsJ"/>
    <property type="match status" value="1"/>
</dbReference>
<name>A0A642V8D3_9ASCO</name>
<dbReference type="SUPFAM" id="SSF53335">
    <property type="entry name" value="S-adenosyl-L-methionine-dependent methyltransferases"/>
    <property type="match status" value="1"/>
</dbReference>
<evidence type="ECO:0000256" key="1">
    <source>
        <dbReference type="ARBA" id="ARBA00004604"/>
    </source>
</evidence>
<dbReference type="PANTHER" id="PTHR10920:SF13">
    <property type="entry name" value="PRE-RRNA 2'-O-RIBOSE RNA METHYLTRANSFERASE FTSJ3"/>
    <property type="match status" value="1"/>
</dbReference>
<dbReference type="GO" id="GO:0000466">
    <property type="term" value="P:maturation of 5.8S rRNA from tricistronic rRNA transcript (SSU-rRNA, 5.8S rRNA, LSU-rRNA)"/>
    <property type="evidence" value="ECO:0007669"/>
    <property type="project" value="TreeGrafter"/>
</dbReference>